<evidence type="ECO:0000259" key="3">
    <source>
        <dbReference type="Pfam" id="PF13439"/>
    </source>
</evidence>
<evidence type="ECO:0000256" key="2">
    <source>
        <dbReference type="ARBA" id="ARBA00022679"/>
    </source>
</evidence>
<organism evidence="4 5">
    <name type="scientific">Actinomyces lilanjuaniae</name>
    <dbReference type="NCBI Taxonomy" id="2321394"/>
    <lineage>
        <taxon>Bacteria</taxon>
        <taxon>Bacillati</taxon>
        <taxon>Actinomycetota</taxon>
        <taxon>Actinomycetes</taxon>
        <taxon>Actinomycetales</taxon>
        <taxon>Actinomycetaceae</taxon>
        <taxon>Actinomyces</taxon>
    </lineage>
</organism>
<keyword evidence="1" id="KW-0328">Glycosyltransferase</keyword>
<dbReference type="RefSeq" id="WP_119836078.1">
    <property type="nucleotide sequence ID" value="NZ_CP032514.1"/>
</dbReference>
<dbReference type="Pfam" id="PF13439">
    <property type="entry name" value="Glyco_transf_4"/>
    <property type="match status" value="1"/>
</dbReference>
<evidence type="ECO:0000256" key="1">
    <source>
        <dbReference type="ARBA" id="ARBA00022676"/>
    </source>
</evidence>
<gene>
    <name evidence="4" type="ORF">D5R93_08425</name>
</gene>
<dbReference type="Proteomes" id="UP000273001">
    <property type="component" value="Chromosome"/>
</dbReference>
<protein>
    <submittedName>
        <fullName evidence="4">Glycosyltransferase family 1 protein</fullName>
    </submittedName>
</protein>
<feature type="domain" description="Glycosyltransferase subfamily 4-like N-terminal" evidence="3">
    <location>
        <begin position="15"/>
        <end position="180"/>
    </location>
</feature>
<dbReference type="SUPFAM" id="SSF53756">
    <property type="entry name" value="UDP-Glycosyltransferase/glycogen phosphorylase"/>
    <property type="match status" value="1"/>
</dbReference>
<evidence type="ECO:0000313" key="5">
    <source>
        <dbReference type="Proteomes" id="UP000273001"/>
    </source>
</evidence>
<reference evidence="4 5" key="1">
    <citation type="submission" date="2018-09" db="EMBL/GenBank/DDBJ databases">
        <authorList>
            <person name="Li J."/>
        </authorList>
    </citation>
    <scope>NUCLEOTIDE SEQUENCE [LARGE SCALE GENOMIC DNA]</scope>
    <source>
        <strain evidence="4 5">2129</strain>
    </source>
</reference>
<sequence length="377" mass="40298">MRVLIVSDCYAPRLGGIETQVRDLARNLLRHGHEPAVVTATPAGTHRGREVERADGFPVFRTTVPLPAELPVHPRARGEMTWLMEHLQPDVVHVHVGVVSPFAWPGIAAARRCGVPTAITFHCVLGGWSRAVGRLGGLSPVRLWQEAGADLTAVSSMLAQQVLQAGAREPVTVLPNGISLADWHPGPSGEGRPPGAPLRVVASLRWIGRKRPLQVVQAFAEAVRRSGCRDAVLDVYGDGPLRHRLEQEVVDSGMAERITLVGRVDRPELARAFAQADVYLQTSPADSFGISVLEARTAGLAVVALGSSGVGDFIEHGVDGLLADDDAGLAEALAGLLADPQRLERIKHHNRTVPPTPEWGSVTGMNLSAYRRAGARG</sequence>
<dbReference type="InterPro" id="IPR050194">
    <property type="entry name" value="Glycosyltransferase_grp1"/>
</dbReference>
<proteinExistence type="predicted"/>
<dbReference type="PANTHER" id="PTHR45947">
    <property type="entry name" value="SULFOQUINOVOSYL TRANSFERASE SQD2"/>
    <property type="match status" value="1"/>
</dbReference>
<keyword evidence="5" id="KW-1185">Reference proteome</keyword>
<name>A0ABM6Z6R1_9ACTO</name>
<accession>A0ABM6Z6R1</accession>
<keyword evidence="2" id="KW-0808">Transferase</keyword>
<dbReference type="EMBL" id="CP032514">
    <property type="protein sequence ID" value="AYD90908.1"/>
    <property type="molecule type" value="Genomic_DNA"/>
</dbReference>
<dbReference type="CDD" id="cd03801">
    <property type="entry name" value="GT4_PimA-like"/>
    <property type="match status" value="1"/>
</dbReference>
<evidence type="ECO:0000313" key="4">
    <source>
        <dbReference type="EMBL" id="AYD90908.1"/>
    </source>
</evidence>
<dbReference type="PANTHER" id="PTHR45947:SF3">
    <property type="entry name" value="SULFOQUINOVOSYL TRANSFERASE SQD2"/>
    <property type="match status" value="1"/>
</dbReference>
<dbReference type="Pfam" id="PF13692">
    <property type="entry name" value="Glyco_trans_1_4"/>
    <property type="match status" value="1"/>
</dbReference>
<dbReference type="Gene3D" id="3.40.50.2000">
    <property type="entry name" value="Glycogen Phosphorylase B"/>
    <property type="match status" value="2"/>
</dbReference>
<dbReference type="InterPro" id="IPR028098">
    <property type="entry name" value="Glyco_trans_4-like_N"/>
</dbReference>